<comment type="cofactor">
    <cofactor evidence="1">
        <name>FAD</name>
        <dbReference type="ChEBI" id="CHEBI:57692"/>
    </cofactor>
</comment>
<protein>
    <submittedName>
        <fullName evidence="5">Putative FAD-linked oxidoreductase</fullName>
        <ecNumber evidence="5">1.-.-.-</ecNumber>
    </submittedName>
</protein>
<dbReference type="GO" id="GO:0071949">
    <property type="term" value="F:FAD binding"/>
    <property type="evidence" value="ECO:0007669"/>
    <property type="project" value="InterPro"/>
</dbReference>
<dbReference type="GeneID" id="99756168"/>
<accession>A0A3Q8SS43</accession>
<dbReference type="InterPro" id="IPR016166">
    <property type="entry name" value="FAD-bd_PCMH"/>
</dbReference>
<organism evidence="5 6">
    <name type="scientific">Lactobacillus helveticus</name>
    <name type="common">Lactobacillus suntoryeus</name>
    <dbReference type="NCBI Taxonomy" id="1587"/>
    <lineage>
        <taxon>Bacteria</taxon>
        <taxon>Bacillati</taxon>
        <taxon>Bacillota</taxon>
        <taxon>Bacilli</taxon>
        <taxon>Lactobacillales</taxon>
        <taxon>Lactobacillaceae</taxon>
        <taxon>Lactobacillus</taxon>
    </lineage>
</organism>
<reference evidence="5 6" key="1">
    <citation type="submission" date="2017-02" db="EMBL/GenBank/DDBJ databases">
        <title>Complete genome sequence of Lactobacillus helveticus.</title>
        <authorList>
            <person name="Kim J.F."/>
            <person name="Chung Y."/>
            <person name="Kwak M."/>
        </authorList>
    </citation>
    <scope>NUCLEOTIDE SEQUENCE [LARGE SCALE GENOMIC DNA]</scope>
    <source>
        <strain evidence="5 6">LH5</strain>
    </source>
</reference>
<evidence type="ECO:0000256" key="1">
    <source>
        <dbReference type="ARBA" id="ARBA00001974"/>
    </source>
</evidence>
<name>A0A3Q8SS43_LACHE</name>
<dbReference type="SUPFAM" id="SSF55103">
    <property type="entry name" value="FAD-linked oxidases, C-terminal domain"/>
    <property type="match status" value="1"/>
</dbReference>
<dbReference type="SUPFAM" id="SSF56176">
    <property type="entry name" value="FAD-binding/transporter-associated domain-like"/>
    <property type="match status" value="1"/>
</dbReference>
<evidence type="ECO:0000313" key="6">
    <source>
        <dbReference type="Proteomes" id="UP000267945"/>
    </source>
</evidence>
<dbReference type="InterPro" id="IPR016171">
    <property type="entry name" value="Vanillyl_alc_oxidase_C-sub2"/>
</dbReference>
<sequence>MEHETLTQTDIKNLREFIANKERFITKPTVHWDHDQFKTVRAMPELVIQPTTNEEAEKVVKYANDHHIPVVPRGNSTGLMGANLTIHGGISLDMVKMNKILAYEPNSLTMTVQAGIRLKDIEEFLADKPFTYMPAPAMHWATIGGNVNTNAGGLKAIKYGVTREHIRKLKVVLANGKSYVFGAKAVKSSSGYSLKDLIIGSEGTLGIVTEVTMRLYPRPKETINALIPFSSLEDALKSVPAILASGVVPTTVEFMGRQVLDLWEKYAHQKFPEKGEGFIILGLDAFTKEEIKAELEQALKTTTRFGSKQAVILEASSEKAQLIWKAREELLLAIQNSTPMVDEVDISVPINKIPEVLTRIEELETEVKMRIPSFGHAGDGNLHIYLCSDKDSKDIFAQKSKKVISELYKKAREVDGNMSGEHGIGYARQAYFEDYYGQDYTNLLREIKKVFDPNGIINPDKIFPLK</sequence>
<proteinExistence type="predicted"/>
<dbReference type="EC" id="1.-.-.-" evidence="5"/>
<dbReference type="Pfam" id="PF02913">
    <property type="entry name" value="FAD-oxidase_C"/>
    <property type="match status" value="1"/>
</dbReference>
<dbReference type="InterPro" id="IPR036318">
    <property type="entry name" value="FAD-bd_PCMH-like_sf"/>
</dbReference>
<evidence type="ECO:0000256" key="4">
    <source>
        <dbReference type="ARBA" id="ARBA00023002"/>
    </source>
</evidence>
<dbReference type="AlphaFoldDB" id="A0A3Q8SS43"/>
<dbReference type="PANTHER" id="PTHR42934">
    <property type="entry name" value="GLYCOLATE OXIDASE SUBUNIT GLCD"/>
    <property type="match status" value="1"/>
</dbReference>
<gene>
    <name evidence="5" type="ORF">LH5_02198</name>
</gene>
<dbReference type="PANTHER" id="PTHR42934:SF2">
    <property type="entry name" value="GLYCOLATE OXIDASE SUBUNIT GLCD"/>
    <property type="match status" value="1"/>
</dbReference>
<dbReference type="InterPro" id="IPR051914">
    <property type="entry name" value="FAD-linked_OxidoTrans_Type4"/>
</dbReference>
<dbReference type="Proteomes" id="UP000267945">
    <property type="component" value="Chromosome"/>
</dbReference>
<keyword evidence="3" id="KW-0274">FAD</keyword>
<keyword evidence="2" id="KW-0285">Flavoprotein</keyword>
<keyword evidence="4 5" id="KW-0560">Oxidoreductase</keyword>
<dbReference type="FunFam" id="1.10.45.10:FF:000001">
    <property type="entry name" value="D-lactate dehydrogenase mitochondrial"/>
    <property type="match status" value="1"/>
</dbReference>
<dbReference type="InterPro" id="IPR016164">
    <property type="entry name" value="FAD-linked_Oxase-like_C"/>
</dbReference>
<evidence type="ECO:0000256" key="2">
    <source>
        <dbReference type="ARBA" id="ARBA00022630"/>
    </source>
</evidence>
<dbReference type="InterPro" id="IPR004113">
    <property type="entry name" value="FAD-bd_oxidored_4_C"/>
</dbReference>
<dbReference type="InterPro" id="IPR016169">
    <property type="entry name" value="FAD-bd_PCMH_sub2"/>
</dbReference>
<dbReference type="InterPro" id="IPR006094">
    <property type="entry name" value="Oxid_FAD_bind_N"/>
</dbReference>
<dbReference type="GO" id="GO:0016491">
    <property type="term" value="F:oxidoreductase activity"/>
    <property type="evidence" value="ECO:0007669"/>
    <property type="project" value="UniProtKB-KW"/>
</dbReference>
<dbReference type="EMBL" id="CP019581">
    <property type="protein sequence ID" value="AZK92384.1"/>
    <property type="molecule type" value="Genomic_DNA"/>
</dbReference>
<evidence type="ECO:0000256" key="3">
    <source>
        <dbReference type="ARBA" id="ARBA00022827"/>
    </source>
</evidence>
<dbReference type="PROSITE" id="PS51387">
    <property type="entry name" value="FAD_PCMH"/>
    <property type="match status" value="1"/>
</dbReference>
<dbReference type="RefSeq" id="WP_014918473.1">
    <property type="nucleotide sequence ID" value="NZ_CP019581.1"/>
</dbReference>
<dbReference type="Pfam" id="PF01565">
    <property type="entry name" value="FAD_binding_4"/>
    <property type="match status" value="1"/>
</dbReference>
<dbReference type="Gene3D" id="1.10.45.10">
    <property type="entry name" value="Vanillyl-alcohol Oxidase, Chain A, domain 4"/>
    <property type="match status" value="1"/>
</dbReference>
<dbReference type="Gene3D" id="3.30.70.2740">
    <property type="match status" value="1"/>
</dbReference>
<dbReference type="Gene3D" id="3.30.465.10">
    <property type="match status" value="1"/>
</dbReference>
<evidence type="ECO:0000313" key="5">
    <source>
        <dbReference type="EMBL" id="AZK92384.1"/>
    </source>
</evidence>